<dbReference type="Proteomes" id="UP000244446">
    <property type="component" value="Unassembled WGS sequence"/>
</dbReference>
<reference evidence="4 5" key="1">
    <citation type="submission" date="2018-04" db="EMBL/GenBank/DDBJ databases">
        <title>Pelagivirga bohaiensis gen. nov., sp. nov., a bacterium isolated from the Bohai Sea.</title>
        <authorList>
            <person name="Ji X."/>
        </authorList>
    </citation>
    <scope>NUCLEOTIDE SEQUENCE [LARGE SCALE GENOMIC DNA]</scope>
    <source>
        <strain evidence="4 5">BH-SD19</strain>
    </source>
</reference>
<feature type="coiled-coil region" evidence="1">
    <location>
        <begin position="61"/>
        <end position="125"/>
    </location>
</feature>
<dbReference type="InterPro" id="IPR024930">
    <property type="entry name" value="Skp_dom_sf"/>
</dbReference>
<evidence type="ECO:0000313" key="5">
    <source>
        <dbReference type="Proteomes" id="UP000244446"/>
    </source>
</evidence>
<evidence type="ECO:0000256" key="2">
    <source>
        <dbReference type="SAM" id="MobiDB-lite"/>
    </source>
</evidence>
<dbReference type="EMBL" id="QCYH01000001">
    <property type="protein sequence ID" value="PVA11658.1"/>
    <property type="molecule type" value="Genomic_DNA"/>
</dbReference>
<dbReference type="SMART" id="SM00935">
    <property type="entry name" value="OmpH"/>
    <property type="match status" value="1"/>
</dbReference>
<evidence type="ECO:0000313" key="4">
    <source>
        <dbReference type="EMBL" id="PVA11658.1"/>
    </source>
</evidence>
<dbReference type="SUPFAM" id="SSF111384">
    <property type="entry name" value="OmpH-like"/>
    <property type="match status" value="1"/>
</dbReference>
<feature type="region of interest" description="Disordered" evidence="2">
    <location>
        <begin position="183"/>
        <end position="219"/>
    </location>
</feature>
<sequence>MRRMSAKRIWASALIGALAVSFIGPAGARAQAQDIGTIQSEILTLDPDRLFAGTQVGKRLTRQYEAERDRLIANNRELEADLRAEEQALTDARKTMTPKEFREKADAFDNKVRSIRQENERAARDLERGREIAPLTLMRMAEPILVELMRDTNGKIILDNRQVLLRSDTVDITDLAIERVDAAIGDGSGEEDAPTAPAEQQDAPGAGDAPDDAPADPAD</sequence>
<dbReference type="AlphaFoldDB" id="A0A2T7GB93"/>
<dbReference type="InterPro" id="IPR005632">
    <property type="entry name" value="Chaperone_Skp"/>
</dbReference>
<evidence type="ECO:0000256" key="1">
    <source>
        <dbReference type="SAM" id="Coils"/>
    </source>
</evidence>
<gene>
    <name evidence="4" type="ORF">DC366_01460</name>
</gene>
<dbReference type="GO" id="GO:0051082">
    <property type="term" value="F:unfolded protein binding"/>
    <property type="evidence" value="ECO:0007669"/>
    <property type="project" value="InterPro"/>
</dbReference>
<organism evidence="4 5">
    <name type="scientific">Pelagivirga sediminicola</name>
    <dbReference type="NCBI Taxonomy" id="2170575"/>
    <lineage>
        <taxon>Bacteria</taxon>
        <taxon>Pseudomonadati</taxon>
        <taxon>Pseudomonadota</taxon>
        <taxon>Alphaproteobacteria</taxon>
        <taxon>Rhodobacterales</taxon>
        <taxon>Paracoccaceae</taxon>
        <taxon>Pelagivirga</taxon>
    </lineage>
</organism>
<evidence type="ECO:0008006" key="6">
    <source>
        <dbReference type="Google" id="ProtNLM"/>
    </source>
</evidence>
<accession>A0A2T7GB93</accession>
<name>A0A2T7GB93_9RHOB</name>
<feature type="signal peptide" evidence="3">
    <location>
        <begin position="1"/>
        <end position="28"/>
    </location>
</feature>
<dbReference type="Pfam" id="PF03938">
    <property type="entry name" value="OmpH"/>
    <property type="match status" value="1"/>
</dbReference>
<protein>
    <recommendedName>
        <fullName evidence="6">Outer membrane chaperone Skp</fullName>
    </recommendedName>
</protein>
<proteinExistence type="predicted"/>
<keyword evidence="5" id="KW-1185">Reference proteome</keyword>
<keyword evidence="1" id="KW-0175">Coiled coil</keyword>
<evidence type="ECO:0000256" key="3">
    <source>
        <dbReference type="SAM" id="SignalP"/>
    </source>
</evidence>
<comment type="caution">
    <text evidence="4">The sequence shown here is derived from an EMBL/GenBank/DDBJ whole genome shotgun (WGS) entry which is preliminary data.</text>
</comment>
<feature type="compositionally biased region" description="Acidic residues" evidence="2">
    <location>
        <begin position="209"/>
        <end position="219"/>
    </location>
</feature>
<dbReference type="Gene3D" id="3.30.910.20">
    <property type="entry name" value="Skp domain"/>
    <property type="match status" value="1"/>
</dbReference>
<feature type="chain" id="PRO_5015426630" description="Outer membrane chaperone Skp" evidence="3">
    <location>
        <begin position="29"/>
        <end position="219"/>
    </location>
</feature>
<keyword evidence="3" id="KW-0732">Signal</keyword>
<dbReference type="OrthoDB" id="7868372at2"/>